<dbReference type="KEGG" id="more:E1B28_007488"/>
<protein>
    <submittedName>
        <fullName evidence="1">Uncharacterized protein</fullName>
    </submittedName>
</protein>
<comment type="caution">
    <text evidence="1">The sequence shown here is derived from an EMBL/GenBank/DDBJ whole genome shotgun (WGS) entry which is preliminary data.</text>
</comment>
<dbReference type="OrthoDB" id="2821926at2759"/>
<dbReference type="RefSeq" id="XP_043010319.1">
    <property type="nucleotide sequence ID" value="XM_043152233.1"/>
</dbReference>
<dbReference type="AlphaFoldDB" id="A0A9P7S1M9"/>
<gene>
    <name evidence="1" type="ORF">E1B28_007488</name>
</gene>
<proteinExistence type="predicted"/>
<evidence type="ECO:0000313" key="2">
    <source>
        <dbReference type="Proteomes" id="UP001049176"/>
    </source>
</evidence>
<accession>A0A9P7S1M9</accession>
<keyword evidence="2" id="KW-1185">Reference proteome</keyword>
<dbReference type="EMBL" id="CM032184">
    <property type="protein sequence ID" value="KAG7093849.1"/>
    <property type="molecule type" value="Genomic_DNA"/>
</dbReference>
<name>A0A9P7S1M9_9AGAR</name>
<dbReference type="Proteomes" id="UP001049176">
    <property type="component" value="Chromosome 4"/>
</dbReference>
<reference evidence="1" key="1">
    <citation type="journal article" date="2021" name="Genome Biol. Evol.">
        <title>The assembled and annotated genome of the fairy-ring fungus Marasmius oreades.</title>
        <authorList>
            <person name="Hiltunen M."/>
            <person name="Ament-Velasquez S.L."/>
            <person name="Johannesson H."/>
        </authorList>
    </citation>
    <scope>NUCLEOTIDE SEQUENCE</scope>
    <source>
        <strain evidence="1">03SP1</strain>
    </source>
</reference>
<sequence length="203" mass="23915">MLVVMYLPQLVFKLPYQRYANRIIPMPTFTTIKEDQLQSSDHLVGAGAEVKIEEPFLNSIPMFGQDQLHDLKPVSVGDLSTGNGPIGVRNRRALIGTRTCQLQRRKDISTCDPYLYYRKHKIRGQNTFTRWDLQEYDLLLHIDTDIVPEYLHYKAIDYACFISVWIWRNGQWEAIGVGEERDIFRSRYHLKINSRFEPDWVKH</sequence>
<dbReference type="GeneID" id="66076564"/>
<evidence type="ECO:0000313" key="1">
    <source>
        <dbReference type="EMBL" id="KAG7093849.1"/>
    </source>
</evidence>
<organism evidence="1 2">
    <name type="scientific">Marasmius oreades</name>
    <name type="common">fairy-ring Marasmius</name>
    <dbReference type="NCBI Taxonomy" id="181124"/>
    <lineage>
        <taxon>Eukaryota</taxon>
        <taxon>Fungi</taxon>
        <taxon>Dikarya</taxon>
        <taxon>Basidiomycota</taxon>
        <taxon>Agaricomycotina</taxon>
        <taxon>Agaricomycetes</taxon>
        <taxon>Agaricomycetidae</taxon>
        <taxon>Agaricales</taxon>
        <taxon>Marasmiineae</taxon>
        <taxon>Marasmiaceae</taxon>
        <taxon>Marasmius</taxon>
    </lineage>
</organism>